<dbReference type="Gene3D" id="3.40.50.1820">
    <property type="entry name" value="alpha/beta hydrolase"/>
    <property type="match status" value="1"/>
</dbReference>
<protein>
    <submittedName>
        <fullName evidence="3">Catalysis At the Interface: the anatomy of A conformational change in A triglyceride lipase</fullName>
    </submittedName>
</protein>
<dbReference type="PANTHER" id="PTHR45856:SF11">
    <property type="entry name" value="FUNGAL LIPASE-LIKE DOMAIN-CONTAINING PROTEIN"/>
    <property type="match status" value="1"/>
</dbReference>
<feature type="signal peptide" evidence="1">
    <location>
        <begin position="1"/>
        <end position="21"/>
    </location>
</feature>
<dbReference type="SUPFAM" id="SSF53474">
    <property type="entry name" value="alpha/beta-Hydrolases"/>
    <property type="match status" value="1"/>
</dbReference>
<sequence>MNSTISFTIFLLYLFSLLSSALPSGTYNKGDTRIATTDEIKELAFYSSLSADVYCSSVINNKKFDCPYCDKAKHLKVVDAFTTTTYDTNALIARGDAEKTIYIVFRGSQSVRNWVADFTAVPVNYHNVPRAKVHLGFLQSYREVEKQLVATVSRQLQAHPGYTVAVDGHSLGGSVALLCALDLYEKGVKNIKLYTQGQPRVGNKAFAEYVTKTGIPYKRVVHENDPVPHFPNNNIVFEFYHAGEEFWDTHNLVVVCPNGLESKYCSSSLIVGLNPLDHVFYFGMSTGVCIDSKKIIEGLPFSLVPTVTKFI</sequence>
<comment type="caution">
    <text evidence="3">The sequence shown here is derived from an EMBL/GenBank/DDBJ whole genome shotgun (WGS) entry which is preliminary data.</text>
</comment>
<keyword evidence="4" id="KW-1185">Reference proteome</keyword>
<dbReference type="PANTHER" id="PTHR45856">
    <property type="entry name" value="ALPHA/BETA-HYDROLASES SUPERFAMILY PROTEIN"/>
    <property type="match status" value="1"/>
</dbReference>
<proteinExistence type="predicted"/>
<feature type="domain" description="Fungal lipase-type" evidence="2">
    <location>
        <begin position="102"/>
        <end position="233"/>
    </location>
</feature>
<dbReference type="Proteomes" id="UP001209540">
    <property type="component" value="Unassembled WGS sequence"/>
</dbReference>
<dbReference type="AlphaFoldDB" id="A0AAD5K502"/>
<gene>
    <name evidence="3" type="ORF">BDA99DRAFT_444590</name>
</gene>
<evidence type="ECO:0000259" key="2">
    <source>
        <dbReference type="Pfam" id="PF01764"/>
    </source>
</evidence>
<evidence type="ECO:0000256" key="1">
    <source>
        <dbReference type="SAM" id="SignalP"/>
    </source>
</evidence>
<organism evidence="3 4">
    <name type="scientific">Phascolomyces articulosus</name>
    <dbReference type="NCBI Taxonomy" id="60185"/>
    <lineage>
        <taxon>Eukaryota</taxon>
        <taxon>Fungi</taxon>
        <taxon>Fungi incertae sedis</taxon>
        <taxon>Mucoromycota</taxon>
        <taxon>Mucoromycotina</taxon>
        <taxon>Mucoromycetes</taxon>
        <taxon>Mucorales</taxon>
        <taxon>Lichtheimiaceae</taxon>
        <taxon>Phascolomyces</taxon>
    </lineage>
</organism>
<evidence type="ECO:0000313" key="3">
    <source>
        <dbReference type="EMBL" id="KAI9251348.1"/>
    </source>
</evidence>
<evidence type="ECO:0000313" key="4">
    <source>
        <dbReference type="Proteomes" id="UP001209540"/>
    </source>
</evidence>
<dbReference type="GO" id="GO:0006629">
    <property type="term" value="P:lipid metabolic process"/>
    <property type="evidence" value="ECO:0007669"/>
    <property type="project" value="InterPro"/>
</dbReference>
<reference evidence="3" key="2">
    <citation type="submission" date="2023-02" db="EMBL/GenBank/DDBJ databases">
        <authorList>
            <consortium name="DOE Joint Genome Institute"/>
            <person name="Mondo S.J."/>
            <person name="Chang Y."/>
            <person name="Wang Y."/>
            <person name="Ahrendt S."/>
            <person name="Andreopoulos W."/>
            <person name="Barry K."/>
            <person name="Beard J."/>
            <person name="Benny G.L."/>
            <person name="Blankenship S."/>
            <person name="Bonito G."/>
            <person name="Cuomo C."/>
            <person name="Desiro A."/>
            <person name="Gervers K.A."/>
            <person name="Hundley H."/>
            <person name="Kuo A."/>
            <person name="LaButti K."/>
            <person name="Lang B.F."/>
            <person name="Lipzen A."/>
            <person name="O'Donnell K."/>
            <person name="Pangilinan J."/>
            <person name="Reynolds N."/>
            <person name="Sandor L."/>
            <person name="Smith M.W."/>
            <person name="Tsang A."/>
            <person name="Grigoriev I.V."/>
            <person name="Stajich J.E."/>
            <person name="Spatafora J.W."/>
        </authorList>
    </citation>
    <scope>NUCLEOTIDE SEQUENCE</scope>
    <source>
        <strain evidence="3">RSA 2281</strain>
    </source>
</reference>
<name>A0AAD5K502_9FUNG</name>
<feature type="chain" id="PRO_5042192707" evidence="1">
    <location>
        <begin position="22"/>
        <end position="311"/>
    </location>
</feature>
<accession>A0AAD5K502</accession>
<dbReference type="EMBL" id="JAIXMP010000030">
    <property type="protein sequence ID" value="KAI9251348.1"/>
    <property type="molecule type" value="Genomic_DNA"/>
</dbReference>
<dbReference type="InterPro" id="IPR029058">
    <property type="entry name" value="AB_hydrolase_fold"/>
</dbReference>
<reference evidence="3" key="1">
    <citation type="journal article" date="2022" name="IScience">
        <title>Evolution of zygomycete secretomes and the origins of terrestrial fungal ecologies.</title>
        <authorList>
            <person name="Chang Y."/>
            <person name="Wang Y."/>
            <person name="Mondo S."/>
            <person name="Ahrendt S."/>
            <person name="Andreopoulos W."/>
            <person name="Barry K."/>
            <person name="Beard J."/>
            <person name="Benny G.L."/>
            <person name="Blankenship S."/>
            <person name="Bonito G."/>
            <person name="Cuomo C."/>
            <person name="Desiro A."/>
            <person name="Gervers K.A."/>
            <person name="Hundley H."/>
            <person name="Kuo A."/>
            <person name="LaButti K."/>
            <person name="Lang B.F."/>
            <person name="Lipzen A."/>
            <person name="O'Donnell K."/>
            <person name="Pangilinan J."/>
            <person name="Reynolds N."/>
            <person name="Sandor L."/>
            <person name="Smith M.E."/>
            <person name="Tsang A."/>
            <person name="Grigoriev I.V."/>
            <person name="Stajich J.E."/>
            <person name="Spatafora J.W."/>
        </authorList>
    </citation>
    <scope>NUCLEOTIDE SEQUENCE</scope>
    <source>
        <strain evidence="3">RSA 2281</strain>
    </source>
</reference>
<dbReference type="CDD" id="cd00519">
    <property type="entry name" value="Lipase_3"/>
    <property type="match status" value="1"/>
</dbReference>
<dbReference type="Pfam" id="PF01764">
    <property type="entry name" value="Lipase_3"/>
    <property type="match status" value="1"/>
</dbReference>
<keyword evidence="1" id="KW-0732">Signal</keyword>
<dbReference type="InterPro" id="IPR002921">
    <property type="entry name" value="Fungal_lipase-type"/>
</dbReference>
<dbReference type="InterPro" id="IPR051218">
    <property type="entry name" value="Sec_MonoDiacylglyc_Lipase"/>
</dbReference>